<dbReference type="InterPro" id="IPR052057">
    <property type="entry name" value="IS150/IS1296_orfA-like"/>
</dbReference>
<dbReference type="EMBL" id="LT622836">
    <property type="protein sequence ID" value="SCW20964.1"/>
    <property type="molecule type" value="Genomic_DNA"/>
</dbReference>
<proteinExistence type="predicted"/>
<dbReference type="PANTHER" id="PTHR33795">
    <property type="entry name" value="INSERTION ELEMENT IS150 PROTEIN INSJ"/>
    <property type="match status" value="1"/>
</dbReference>
<organism evidence="1">
    <name type="scientific">Streptococcus salivarius</name>
    <dbReference type="NCBI Taxonomy" id="1304"/>
    <lineage>
        <taxon>Bacteria</taxon>
        <taxon>Bacillati</taxon>
        <taxon>Bacillota</taxon>
        <taxon>Bacilli</taxon>
        <taxon>Lactobacillales</taxon>
        <taxon>Streptococcaceae</taxon>
        <taxon>Streptococcus</taxon>
    </lineage>
</organism>
<protein>
    <submittedName>
        <fullName evidence="1">Transposase</fullName>
    </submittedName>
</protein>
<sequence>MKLTYEDKVQIYELRNQGYSLEQLSNKFEINISNLSYMIKLINRYGIEIAKKRKNRYYSPKLKREMIDKVLIGGRSLRSVSLDYTLPNPSLLKNWISTIQEKWVYYC</sequence>
<dbReference type="PANTHER" id="PTHR33795:SF1">
    <property type="entry name" value="INSERTION ELEMENT IS150 PROTEIN INSJ"/>
    <property type="match status" value="1"/>
</dbReference>
<dbReference type="SUPFAM" id="SSF48295">
    <property type="entry name" value="TrpR-like"/>
    <property type="match status" value="1"/>
</dbReference>
<dbReference type="AlphaFoldDB" id="A0A1R3T5M1"/>
<dbReference type="GO" id="GO:0043565">
    <property type="term" value="F:sequence-specific DNA binding"/>
    <property type="evidence" value="ECO:0007669"/>
    <property type="project" value="InterPro"/>
</dbReference>
<accession>A0A1R3T5M1</accession>
<dbReference type="InterPro" id="IPR010921">
    <property type="entry name" value="Trp_repressor/repl_initiator"/>
</dbReference>
<name>A0A1R3T5M1_STRSL</name>
<reference evidence="1" key="1">
    <citation type="submission" date="2016-08" db="EMBL/GenBank/DDBJ databases">
        <authorList>
            <person name="Seilhamer J.J."/>
        </authorList>
    </citation>
    <scope>NUCLEOTIDE SEQUENCE</scope>
    <source>
        <strain evidence="1">N20</strain>
    </source>
</reference>
<evidence type="ECO:0000313" key="1">
    <source>
        <dbReference type="EMBL" id="SCW20964.1"/>
    </source>
</evidence>
<reference evidence="1" key="2">
    <citation type="submission" date="2017-02" db="EMBL/GenBank/DDBJ databases">
        <title>Diversity of integrative and conjugative elements of Streptococcus salivarius and their intra- and interspecies transfer.</title>
        <authorList>
            <person name="Dahmane N."/>
            <person name="Libante V."/>
            <person name="Charron-Bourgoin F."/>
            <person name="Guedon E."/>
            <person name="Guedon G."/>
            <person name="Leblond-Bourget N."/>
            <person name="Payot S."/>
        </authorList>
    </citation>
    <scope>NUCLEOTIDE SEQUENCE</scope>
    <source>
        <strain evidence="1">N20</strain>
    </source>
</reference>
<gene>
    <name evidence="1" type="primary">tnp</name>
</gene>